<proteinExistence type="predicted"/>
<dbReference type="EMBL" id="GBXM01065137">
    <property type="protein sequence ID" value="JAH43440.1"/>
    <property type="molecule type" value="Transcribed_RNA"/>
</dbReference>
<organism evidence="1">
    <name type="scientific">Anguilla anguilla</name>
    <name type="common">European freshwater eel</name>
    <name type="synonym">Muraena anguilla</name>
    <dbReference type="NCBI Taxonomy" id="7936"/>
    <lineage>
        <taxon>Eukaryota</taxon>
        <taxon>Metazoa</taxon>
        <taxon>Chordata</taxon>
        <taxon>Craniata</taxon>
        <taxon>Vertebrata</taxon>
        <taxon>Euteleostomi</taxon>
        <taxon>Actinopterygii</taxon>
        <taxon>Neopterygii</taxon>
        <taxon>Teleostei</taxon>
        <taxon>Anguilliformes</taxon>
        <taxon>Anguillidae</taxon>
        <taxon>Anguilla</taxon>
    </lineage>
</organism>
<dbReference type="EMBL" id="GBXM01089051">
    <property type="protein sequence ID" value="JAH19526.1"/>
    <property type="molecule type" value="Transcribed_RNA"/>
</dbReference>
<protein>
    <submittedName>
        <fullName evidence="1">Uncharacterized protein</fullName>
    </submittedName>
</protein>
<reference evidence="1" key="2">
    <citation type="journal article" date="2015" name="Fish Shellfish Immunol.">
        <title>Early steps in the European eel (Anguilla anguilla)-Vibrio vulnificus interaction in the gills: Role of the RtxA13 toxin.</title>
        <authorList>
            <person name="Callol A."/>
            <person name="Pajuelo D."/>
            <person name="Ebbesson L."/>
            <person name="Teles M."/>
            <person name="MacKenzie S."/>
            <person name="Amaro C."/>
        </authorList>
    </citation>
    <scope>NUCLEOTIDE SEQUENCE</scope>
</reference>
<name>A0A0E9QRD5_ANGAN</name>
<evidence type="ECO:0000313" key="1">
    <source>
        <dbReference type="EMBL" id="JAH19526.1"/>
    </source>
</evidence>
<dbReference type="AlphaFoldDB" id="A0A0E9QRD5"/>
<reference evidence="1" key="1">
    <citation type="submission" date="2014-11" db="EMBL/GenBank/DDBJ databases">
        <authorList>
            <person name="Amaro Gonzalez C."/>
        </authorList>
    </citation>
    <scope>NUCLEOTIDE SEQUENCE</scope>
</reference>
<accession>A0A0E9QRD5</accession>
<sequence length="17" mass="2237">MRTVCSCTRQWRRRLQR</sequence>